<accession>A0AAV7VT11</accession>
<feature type="region of interest" description="Disordered" evidence="1">
    <location>
        <begin position="159"/>
        <end position="188"/>
    </location>
</feature>
<evidence type="ECO:0000313" key="3">
    <source>
        <dbReference type="Proteomes" id="UP001066276"/>
    </source>
</evidence>
<dbReference type="AlphaFoldDB" id="A0AAV7VT11"/>
<protein>
    <submittedName>
        <fullName evidence="2">Uncharacterized protein</fullName>
    </submittedName>
</protein>
<evidence type="ECO:0000313" key="2">
    <source>
        <dbReference type="EMBL" id="KAJ1204843.1"/>
    </source>
</evidence>
<organism evidence="2 3">
    <name type="scientific">Pleurodeles waltl</name>
    <name type="common">Iberian ribbed newt</name>
    <dbReference type="NCBI Taxonomy" id="8319"/>
    <lineage>
        <taxon>Eukaryota</taxon>
        <taxon>Metazoa</taxon>
        <taxon>Chordata</taxon>
        <taxon>Craniata</taxon>
        <taxon>Vertebrata</taxon>
        <taxon>Euteleostomi</taxon>
        <taxon>Amphibia</taxon>
        <taxon>Batrachia</taxon>
        <taxon>Caudata</taxon>
        <taxon>Salamandroidea</taxon>
        <taxon>Salamandridae</taxon>
        <taxon>Pleurodelinae</taxon>
        <taxon>Pleurodeles</taxon>
    </lineage>
</organism>
<gene>
    <name evidence="2" type="ORF">NDU88_000281</name>
</gene>
<proteinExistence type="predicted"/>
<reference evidence="2" key="1">
    <citation type="journal article" date="2022" name="bioRxiv">
        <title>Sequencing and chromosome-scale assembly of the giantPleurodeles waltlgenome.</title>
        <authorList>
            <person name="Brown T."/>
            <person name="Elewa A."/>
            <person name="Iarovenko S."/>
            <person name="Subramanian E."/>
            <person name="Araus A.J."/>
            <person name="Petzold A."/>
            <person name="Susuki M."/>
            <person name="Suzuki K.-i.T."/>
            <person name="Hayashi T."/>
            <person name="Toyoda A."/>
            <person name="Oliveira C."/>
            <person name="Osipova E."/>
            <person name="Leigh N.D."/>
            <person name="Simon A."/>
            <person name="Yun M.H."/>
        </authorList>
    </citation>
    <scope>NUCLEOTIDE SEQUENCE</scope>
    <source>
        <strain evidence="2">20211129_DDA</strain>
        <tissue evidence="2">Liver</tissue>
    </source>
</reference>
<sequence length="273" mass="29188">MAYVGSAVGPEVPVGAASGESLRQGPDLRRNCERPAVVVNGSGLGQGQIPLLSPTISYSHDRCITPVMGRPHGKGGDPRPMVSGGNWTPSQSSGVPSDLTSIESIPSLSQGESSAGVHRQHYRHVVLQQTRRSGVVDPLLRGSSPLDLAGTSGHFPGGSIPGGLLECQSRQTQPTMRGRSRMASPSGVGATSLLSVGRTLVRLVCPSRERAVSAVCAFEFPRWHSLSNAFRRKWNSGLLYTFPPIPLLPRVLKKIRQDRAQVILVAPDWARRV</sequence>
<comment type="caution">
    <text evidence="2">The sequence shown here is derived from an EMBL/GenBank/DDBJ whole genome shotgun (WGS) entry which is preliminary data.</text>
</comment>
<keyword evidence="3" id="KW-1185">Reference proteome</keyword>
<name>A0AAV7VT11_PLEWA</name>
<feature type="region of interest" description="Disordered" evidence="1">
    <location>
        <begin position="1"/>
        <end position="29"/>
    </location>
</feature>
<dbReference type="EMBL" id="JANPWB010000002">
    <property type="protein sequence ID" value="KAJ1204843.1"/>
    <property type="molecule type" value="Genomic_DNA"/>
</dbReference>
<evidence type="ECO:0000256" key="1">
    <source>
        <dbReference type="SAM" id="MobiDB-lite"/>
    </source>
</evidence>
<dbReference type="Proteomes" id="UP001066276">
    <property type="component" value="Chromosome 1_2"/>
</dbReference>